<dbReference type="EC" id="3.1.3.-" evidence="1"/>
<dbReference type="CDD" id="cd07067">
    <property type="entry name" value="HP_PGM_like"/>
    <property type="match status" value="1"/>
</dbReference>
<comment type="caution">
    <text evidence="1">The sequence shown here is derived from an EMBL/GenBank/DDBJ whole genome shotgun (WGS) entry which is preliminary data.</text>
</comment>
<dbReference type="InterPro" id="IPR029033">
    <property type="entry name" value="His_PPase_superfam"/>
</dbReference>
<proteinExistence type="predicted"/>
<dbReference type="InterPro" id="IPR050275">
    <property type="entry name" value="PGM_Phosphatase"/>
</dbReference>
<reference evidence="1 2" key="1">
    <citation type="submission" date="2023-08" db="EMBL/GenBank/DDBJ databases">
        <authorList>
            <person name="Park J.-S."/>
        </authorList>
    </citation>
    <scope>NUCLEOTIDE SEQUENCE [LARGE SCALE GENOMIC DNA]</scope>
    <source>
        <strain evidence="1 2">2205SS18-9</strain>
    </source>
</reference>
<organism evidence="1 2">
    <name type="scientific">Chengkuizengella axinellae</name>
    <dbReference type="NCBI Taxonomy" id="3064388"/>
    <lineage>
        <taxon>Bacteria</taxon>
        <taxon>Bacillati</taxon>
        <taxon>Bacillota</taxon>
        <taxon>Bacilli</taxon>
        <taxon>Bacillales</taxon>
        <taxon>Paenibacillaceae</taxon>
        <taxon>Chengkuizengella</taxon>
    </lineage>
</organism>
<dbReference type="SMART" id="SM00855">
    <property type="entry name" value="PGAM"/>
    <property type="match status" value="1"/>
</dbReference>
<dbReference type="PANTHER" id="PTHR48100:SF59">
    <property type="entry name" value="ADENOSYLCOBALAMIN_ALPHA-RIBAZOLE PHOSPHATASE"/>
    <property type="match status" value="1"/>
</dbReference>
<keyword evidence="1" id="KW-0378">Hydrolase</keyword>
<dbReference type="Pfam" id="PF00300">
    <property type="entry name" value="His_Phos_1"/>
    <property type="match status" value="1"/>
</dbReference>
<name>A0ABT9J1D0_9BACL</name>
<dbReference type="Proteomes" id="UP001231941">
    <property type="component" value="Unassembled WGS sequence"/>
</dbReference>
<protein>
    <submittedName>
        <fullName evidence="1">Histidine phosphatase family protein</fullName>
        <ecNumber evidence="1">3.1.3.-</ecNumber>
    </submittedName>
</protein>
<dbReference type="RefSeq" id="WP_305992738.1">
    <property type="nucleotide sequence ID" value="NZ_JAVAMP010000008.1"/>
</dbReference>
<accession>A0ABT9J1D0</accession>
<dbReference type="Gene3D" id="3.40.50.1240">
    <property type="entry name" value="Phosphoglycerate mutase-like"/>
    <property type="match status" value="1"/>
</dbReference>
<dbReference type="SUPFAM" id="SSF53254">
    <property type="entry name" value="Phosphoglycerate mutase-like"/>
    <property type="match status" value="1"/>
</dbReference>
<dbReference type="GO" id="GO:0016787">
    <property type="term" value="F:hydrolase activity"/>
    <property type="evidence" value="ECO:0007669"/>
    <property type="project" value="UniProtKB-KW"/>
</dbReference>
<evidence type="ECO:0000313" key="2">
    <source>
        <dbReference type="Proteomes" id="UP001231941"/>
    </source>
</evidence>
<dbReference type="EMBL" id="JAVAMP010000008">
    <property type="protein sequence ID" value="MDP5275426.1"/>
    <property type="molecule type" value="Genomic_DNA"/>
</dbReference>
<evidence type="ECO:0000313" key="1">
    <source>
        <dbReference type="EMBL" id="MDP5275426.1"/>
    </source>
</evidence>
<keyword evidence="2" id="KW-1185">Reference proteome</keyword>
<dbReference type="PANTHER" id="PTHR48100">
    <property type="entry name" value="BROAD-SPECIFICITY PHOSPHATASE YOR283W-RELATED"/>
    <property type="match status" value="1"/>
</dbReference>
<sequence>MTTIGLIRHGITDWNIEEKAQGHSDIPLNEKGRIQAQRVATRLLNENWDMLISSNLSRAGETAQIIGKTLNIPTLLYDERLREINCGKIEGMTEEERVSKWGINWREADIEMEHYNDVALRGEFVLKEIINSFNGKKVLVVSHGALIGLTLQKILPLQFPKTYIDNTSITILTYINQTWKCPLYNCTNHLYK</sequence>
<dbReference type="InterPro" id="IPR013078">
    <property type="entry name" value="His_Pase_superF_clade-1"/>
</dbReference>
<gene>
    <name evidence="1" type="ORF">Q5Y73_15060</name>
</gene>